<protein>
    <submittedName>
        <fullName evidence="1">Uncharacterized protein</fullName>
    </submittedName>
</protein>
<dbReference type="EMBL" id="BORT01000052">
    <property type="protein sequence ID" value="GIO51403.1"/>
    <property type="molecule type" value="Genomic_DNA"/>
</dbReference>
<dbReference type="RefSeq" id="WP_212981396.1">
    <property type="nucleotide sequence ID" value="NZ_AP025343.1"/>
</dbReference>
<dbReference type="Proteomes" id="UP000682811">
    <property type="component" value="Unassembled WGS sequence"/>
</dbReference>
<sequence>MNQISMPSPLEELIEPLRMTNQSTSVFIETLVISGSKIAATDREKEFIIWLAQKDQNVIGRGVVGFNIEEMPWIEDDFPEMKSFMLECIRGVINKLQWELLNDEPNEQWIKDTFEHFGTMIELFEEKFVNAENYIEWSTPDEGDDHPTIPRGYPKCAEHSVYLSCFGCLICNSNKGMNFK</sequence>
<dbReference type="AlphaFoldDB" id="A0A920CWI3"/>
<proteinExistence type="predicted"/>
<reference evidence="1 2" key="1">
    <citation type="submission" date="2021-03" db="EMBL/GenBank/DDBJ databases">
        <title>Antimicrobial resistance genes in bacteria isolated from Japanese honey, and their potential for conferring macrolide and lincosamide resistance in the American foulbrood pathogen Paenibacillus larvae.</title>
        <authorList>
            <person name="Okamoto M."/>
            <person name="Kumagai M."/>
            <person name="Kanamori H."/>
            <person name="Takamatsu D."/>
        </authorList>
    </citation>
    <scope>NUCLEOTIDE SEQUENCE [LARGE SCALE GENOMIC DNA]</scope>
    <source>
        <strain evidence="1 2">J34TS1</strain>
    </source>
</reference>
<accession>A0A920CWI3</accession>
<organism evidence="1 2">
    <name type="scientific">Paenibacillus azoreducens</name>
    <dbReference type="NCBI Taxonomy" id="116718"/>
    <lineage>
        <taxon>Bacteria</taxon>
        <taxon>Bacillati</taxon>
        <taxon>Bacillota</taxon>
        <taxon>Bacilli</taxon>
        <taxon>Bacillales</taxon>
        <taxon>Paenibacillaceae</taxon>
        <taxon>Paenibacillus</taxon>
    </lineage>
</organism>
<comment type="caution">
    <text evidence="1">The sequence shown here is derived from an EMBL/GenBank/DDBJ whole genome shotgun (WGS) entry which is preliminary data.</text>
</comment>
<evidence type="ECO:0000313" key="2">
    <source>
        <dbReference type="Proteomes" id="UP000682811"/>
    </source>
</evidence>
<name>A0A920CWI3_9BACL</name>
<evidence type="ECO:0000313" key="1">
    <source>
        <dbReference type="EMBL" id="GIO51403.1"/>
    </source>
</evidence>
<gene>
    <name evidence="1" type="ORF">J34TS1_61680</name>
</gene>
<keyword evidence="2" id="KW-1185">Reference proteome</keyword>